<feature type="non-terminal residue" evidence="2">
    <location>
        <position position="68"/>
    </location>
</feature>
<feature type="region of interest" description="Disordered" evidence="1">
    <location>
        <begin position="17"/>
        <end position="42"/>
    </location>
</feature>
<organism evidence="2 3">
    <name type="scientific">Prorocentrum cordatum</name>
    <dbReference type="NCBI Taxonomy" id="2364126"/>
    <lineage>
        <taxon>Eukaryota</taxon>
        <taxon>Sar</taxon>
        <taxon>Alveolata</taxon>
        <taxon>Dinophyceae</taxon>
        <taxon>Prorocentrales</taxon>
        <taxon>Prorocentraceae</taxon>
        <taxon>Prorocentrum</taxon>
    </lineage>
</organism>
<accession>A0ABN9WUU8</accession>
<evidence type="ECO:0000256" key="1">
    <source>
        <dbReference type="SAM" id="MobiDB-lite"/>
    </source>
</evidence>
<keyword evidence="3" id="KW-1185">Reference proteome</keyword>
<evidence type="ECO:0000313" key="3">
    <source>
        <dbReference type="Proteomes" id="UP001189429"/>
    </source>
</evidence>
<evidence type="ECO:0000313" key="2">
    <source>
        <dbReference type="EMBL" id="CAK0890565.1"/>
    </source>
</evidence>
<dbReference type="EMBL" id="CAUYUJ010019370">
    <property type="protein sequence ID" value="CAK0890565.1"/>
    <property type="molecule type" value="Genomic_DNA"/>
</dbReference>
<dbReference type="Proteomes" id="UP001189429">
    <property type="component" value="Unassembled WGS sequence"/>
</dbReference>
<name>A0ABN9WUU8_9DINO</name>
<reference evidence="2" key="1">
    <citation type="submission" date="2023-10" db="EMBL/GenBank/DDBJ databases">
        <authorList>
            <person name="Chen Y."/>
            <person name="Shah S."/>
            <person name="Dougan E. K."/>
            <person name="Thang M."/>
            <person name="Chan C."/>
        </authorList>
    </citation>
    <scope>NUCLEOTIDE SEQUENCE [LARGE SCALE GENOMIC DNA]</scope>
</reference>
<protein>
    <submittedName>
        <fullName evidence="2">Uncharacterized protein</fullName>
    </submittedName>
</protein>
<proteinExistence type="predicted"/>
<gene>
    <name evidence="2" type="ORF">PCOR1329_LOCUS70763</name>
</gene>
<sequence>AQAAATAEAQALLSVGGGADTKFGNTKSGKGTRATRGKGGGAGAVSSAKVLHLFDAIFQKISIAEALQ</sequence>
<feature type="non-terminal residue" evidence="2">
    <location>
        <position position="1"/>
    </location>
</feature>
<comment type="caution">
    <text evidence="2">The sequence shown here is derived from an EMBL/GenBank/DDBJ whole genome shotgun (WGS) entry which is preliminary data.</text>
</comment>